<dbReference type="AlphaFoldDB" id="A0A1I6TTY6"/>
<organism evidence="1 2">
    <name type="scientific">Zhouia amylolytica</name>
    <dbReference type="NCBI Taxonomy" id="376730"/>
    <lineage>
        <taxon>Bacteria</taxon>
        <taxon>Pseudomonadati</taxon>
        <taxon>Bacteroidota</taxon>
        <taxon>Flavobacteriia</taxon>
        <taxon>Flavobacteriales</taxon>
        <taxon>Flavobacteriaceae</taxon>
        <taxon>Zhouia</taxon>
    </lineage>
</organism>
<evidence type="ECO:0000313" key="2">
    <source>
        <dbReference type="Proteomes" id="UP000183209"/>
    </source>
</evidence>
<dbReference type="RefSeq" id="WP_074978739.1">
    <property type="nucleotide sequence ID" value="NZ_FPAG01000006.1"/>
</dbReference>
<evidence type="ECO:0008006" key="3">
    <source>
        <dbReference type="Google" id="ProtNLM"/>
    </source>
</evidence>
<dbReference type="EMBL" id="FPAG01000006">
    <property type="protein sequence ID" value="SFS92614.1"/>
    <property type="molecule type" value="Genomic_DNA"/>
</dbReference>
<protein>
    <recommendedName>
        <fullName evidence="3">Outer membrane protein beta-barrel domain-containing protein</fullName>
    </recommendedName>
</protein>
<proteinExistence type="predicted"/>
<evidence type="ECO:0000313" key="1">
    <source>
        <dbReference type="EMBL" id="SFS92614.1"/>
    </source>
</evidence>
<name>A0A1I6TTY6_9FLAO</name>
<accession>A0A1I6TTY6</accession>
<dbReference type="OrthoDB" id="1159312at2"/>
<gene>
    <name evidence="1" type="ORF">SAMN04487906_2141</name>
</gene>
<sequence>MKNQLFIIITLITFKTIGQTQSSVKYPEKKKWRLELLFTQDILNTSYGDNFGFVFKVKKPAFQKKHFDLYYGVCYQNSYIDETDNLFTKGIDGYTKDNGLYMVYELRYQPFQKKKFYVSLEPFIGLTHLKSKGTLRIPEHDVYQKYKKNYTYFNYGLSQSIGINMNDFSISGFAWGSLKGFLDNGRSRPADFDSRLFLGIGLGYSL</sequence>
<reference evidence="1 2" key="1">
    <citation type="submission" date="2016-10" db="EMBL/GenBank/DDBJ databases">
        <authorList>
            <person name="de Groot N.N."/>
        </authorList>
    </citation>
    <scope>NUCLEOTIDE SEQUENCE [LARGE SCALE GENOMIC DNA]</scope>
    <source>
        <strain evidence="1 2">CGMCC 1.6114</strain>
    </source>
</reference>
<dbReference type="Proteomes" id="UP000183209">
    <property type="component" value="Unassembled WGS sequence"/>
</dbReference>